<evidence type="ECO:0000259" key="8">
    <source>
        <dbReference type="PROSITE" id="PS50885"/>
    </source>
</evidence>
<dbReference type="GO" id="GO:0006935">
    <property type="term" value="P:chemotaxis"/>
    <property type="evidence" value="ECO:0007669"/>
    <property type="project" value="InterPro"/>
</dbReference>
<dbReference type="SUPFAM" id="SSF58104">
    <property type="entry name" value="Methyl-accepting chemotaxis protein (MCP) signaling domain"/>
    <property type="match status" value="1"/>
</dbReference>
<dbReference type="GO" id="GO:0007165">
    <property type="term" value="P:signal transduction"/>
    <property type="evidence" value="ECO:0007669"/>
    <property type="project" value="UniProtKB-KW"/>
</dbReference>
<feature type="domain" description="Methyl-accepting transducer" evidence="7">
    <location>
        <begin position="272"/>
        <end position="501"/>
    </location>
</feature>
<evidence type="ECO:0000256" key="6">
    <source>
        <dbReference type="SAM" id="Phobius"/>
    </source>
</evidence>
<dbReference type="EMBL" id="RBWV01000011">
    <property type="protein sequence ID" value="RKS75462.1"/>
    <property type="molecule type" value="Genomic_DNA"/>
</dbReference>
<dbReference type="PROSITE" id="PS50885">
    <property type="entry name" value="HAMP"/>
    <property type="match status" value="1"/>
</dbReference>
<proteinExistence type="inferred from homology"/>
<dbReference type="InterPro" id="IPR004090">
    <property type="entry name" value="Chemotax_Me-accpt_rcpt"/>
</dbReference>
<dbReference type="InterPro" id="IPR024478">
    <property type="entry name" value="HlyB_4HB_MCP"/>
</dbReference>
<dbReference type="CDD" id="cd06225">
    <property type="entry name" value="HAMP"/>
    <property type="match status" value="1"/>
</dbReference>
<comment type="similarity">
    <text evidence="4">Belongs to the methyl-accepting chemotaxis (MCP) protein family.</text>
</comment>
<evidence type="ECO:0000259" key="7">
    <source>
        <dbReference type="PROSITE" id="PS50111"/>
    </source>
</evidence>
<evidence type="ECO:0000256" key="1">
    <source>
        <dbReference type="ARBA" id="ARBA00022692"/>
    </source>
</evidence>
<accession>A0A420XQG5</accession>
<evidence type="ECO:0000256" key="4">
    <source>
        <dbReference type="ARBA" id="ARBA00029447"/>
    </source>
</evidence>
<dbReference type="InParanoid" id="A0A420XQG5"/>
<reference evidence="9 10" key="1">
    <citation type="submission" date="2018-10" db="EMBL/GenBank/DDBJ databases">
        <title>Genomic Encyclopedia of Archaeal and Bacterial Type Strains, Phase II (KMG-II): from individual species to whole genera.</title>
        <authorList>
            <person name="Goeker M."/>
        </authorList>
    </citation>
    <scope>NUCLEOTIDE SEQUENCE [LARGE SCALE GENOMIC DNA]</scope>
    <source>
        <strain evidence="9 10">RP-AC37</strain>
    </source>
</reference>
<dbReference type="SMART" id="SM00283">
    <property type="entry name" value="MA"/>
    <property type="match status" value="1"/>
</dbReference>
<evidence type="ECO:0000313" key="9">
    <source>
        <dbReference type="EMBL" id="RKS75462.1"/>
    </source>
</evidence>
<keyword evidence="6" id="KW-0472">Membrane</keyword>
<dbReference type="SMART" id="SM00304">
    <property type="entry name" value="HAMP"/>
    <property type="match status" value="2"/>
</dbReference>
<keyword evidence="3 5" id="KW-0807">Transducer</keyword>
<dbReference type="InterPro" id="IPR003660">
    <property type="entry name" value="HAMP_dom"/>
</dbReference>
<feature type="domain" description="HAMP" evidence="8">
    <location>
        <begin position="215"/>
        <end position="267"/>
    </location>
</feature>
<sequence>MTKFRAVFANRPIAVRVLAAVVLSAIATLAVGVVSFQKLSAERDAARNIKSQGATALRQIADLRATSLRVQNAATAADFVPTGDDSLVKAYAAAVSGLDASLAKTAPTVAGTPYEAPFAQFTSAWNAYKTAESGVSTAVKNKDMAAVSDVYTKQMLPAIQGMDKAIDGLFATTDASINASVGQAEGAYSAGRTWILVLSLLGSALAVVVGFFVARGIVGPLGRVRRSLEAMAQGDLTVSADVSSTDELGTMARSLDAAQAGVREVVSAVATSASAVAAAAGQMASTSRSIAASAQETSEQAAAVSAAAEQVSLNVATVSTGSEEMGASISEIAHNANEAARVAAVAVDVAQATNVTVGKLGDSSAEIGNVVKVITTIAQQTNLLALNATIEAARAGEAGKGFAVVANEVKELAQETARATEDIARRVESIQVDTAGAVSAIGEISEVIRQINDFQVTIATAVEEQTATTQEMNRNATQAAGSSGEIASNISRVAAASAETTDGVTQSQVAVSELNRMAGDLQSMVSTFRY</sequence>
<dbReference type="GO" id="GO:0004888">
    <property type="term" value="F:transmembrane signaling receptor activity"/>
    <property type="evidence" value="ECO:0007669"/>
    <property type="project" value="InterPro"/>
</dbReference>
<gene>
    <name evidence="9" type="ORF">CLV35_1929</name>
</gene>
<feature type="transmembrane region" description="Helical" evidence="6">
    <location>
        <begin position="194"/>
        <end position="218"/>
    </location>
</feature>
<dbReference type="Gene3D" id="1.10.287.950">
    <property type="entry name" value="Methyl-accepting chemotaxis protein"/>
    <property type="match status" value="1"/>
</dbReference>
<dbReference type="GO" id="GO:0016020">
    <property type="term" value="C:membrane"/>
    <property type="evidence" value="ECO:0007669"/>
    <property type="project" value="InterPro"/>
</dbReference>
<dbReference type="RefSeq" id="WP_147431920.1">
    <property type="nucleotide sequence ID" value="NZ_RBWV01000011.1"/>
</dbReference>
<dbReference type="PROSITE" id="PS50111">
    <property type="entry name" value="CHEMOTAXIS_TRANSDUC_2"/>
    <property type="match status" value="1"/>
</dbReference>
<protein>
    <submittedName>
        <fullName evidence="9">Methyl-accepting chemotaxis protein</fullName>
    </submittedName>
</protein>
<evidence type="ECO:0000313" key="10">
    <source>
        <dbReference type="Proteomes" id="UP000281955"/>
    </source>
</evidence>
<evidence type="ECO:0000256" key="5">
    <source>
        <dbReference type="PROSITE-ProRule" id="PRU00284"/>
    </source>
</evidence>
<dbReference type="PANTHER" id="PTHR32089:SF112">
    <property type="entry name" value="LYSOZYME-LIKE PROTEIN-RELATED"/>
    <property type="match status" value="1"/>
</dbReference>
<evidence type="ECO:0000256" key="3">
    <source>
        <dbReference type="ARBA" id="ARBA00023224"/>
    </source>
</evidence>
<keyword evidence="10" id="KW-1185">Reference proteome</keyword>
<keyword evidence="1 6" id="KW-0812">Transmembrane</keyword>
<dbReference type="Proteomes" id="UP000281955">
    <property type="component" value="Unassembled WGS sequence"/>
</dbReference>
<evidence type="ECO:0000256" key="2">
    <source>
        <dbReference type="ARBA" id="ARBA00022989"/>
    </source>
</evidence>
<dbReference type="PANTHER" id="PTHR32089">
    <property type="entry name" value="METHYL-ACCEPTING CHEMOTAXIS PROTEIN MCPB"/>
    <property type="match status" value="1"/>
</dbReference>
<dbReference type="InterPro" id="IPR004089">
    <property type="entry name" value="MCPsignal_dom"/>
</dbReference>
<dbReference type="Pfam" id="PF00672">
    <property type="entry name" value="HAMP"/>
    <property type="match status" value="1"/>
</dbReference>
<dbReference type="Pfam" id="PF00015">
    <property type="entry name" value="MCPsignal"/>
    <property type="match status" value="1"/>
</dbReference>
<name>A0A420XQG5_9ACTN</name>
<organism evidence="9 10">
    <name type="scientific">Motilibacter peucedani</name>
    <dbReference type="NCBI Taxonomy" id="598650"/>
    <lineage>
        <taxon>Bacteria</taxon>
        <taxon>Bacillati</taxon>
        <taxon>Actinomycetota</taxon>
        <taxon>Actinomycetes</taxon>
        <taxon>Motilibacterales</taxon>
        <taxon>Motilibacteraceae</taxon>
        <taxon>Motilibacter</taxon>
    </lineage>
</organism>
<dbReference type="OrthoDB" id="1115140at2"/>
<dbReference type="PRINTS" id="PR00260">
    <property type="entry name" value="CHEMTRNSDUCR"/>
</dbReference>
<comment type="caution">
    <text evidence="9">The sequence shown here is derived from an EMBL/GenBank/DDBJ whole genome shotgun (WGS) entry which is preliminary data.</text>
</comment>
<keyword evidence="2 6" id="KW-1133">Transmembrane helix</keyword>
<dbReference type="AlphaFoldDB" id="A0A420XQG5"/>
<dbReference type="Pfam" id="PF12729">
    <property type="entry name" value="4HB_MCP_1"/>
    <property type="match status" value="1"/>
</dbReference>